<dbReference type="Proteomes" id="UP000440716">
    <property type="component" value="Unassembled WGS sequence"/>
</dbReference>
<accession>A0A7K1RDH6</accession>
<dbReference type="EMBL" id="WPHU01000003">
    <property type="protein sequence ID" value="MVA56050.1"/>
    <property type="molecule type" value="Genomic_DNA"/>
</dbReference>
<proteinExistence type="predicted"/>
<evidence type="ECO:0000313" key="2">
    <source>
        <dbReference type="Proteomes" id="UP000440716"/>
    </source>
</evidence>
<sequence length="579" mass="64764">MNDGWSNFALLAKARLCMVMSGPRAGVFMADQVPTIDEIDSGKKLEAYLRTRPVEEMRILSLRLALRVMPIISEAFYHQRLYNGNVKIALLSLFRANLLSWVHCSFPTLEMIEHLDNAASAASYGAAALRDLSSVAAAAVSVAMDAAAWSGEPRSVYFWVSEALGRRESDLDYALRLVRRDLNALSNMSQVSVLTSGLWYNIRKPNWFEDAEDDFRQSILLMDNHWYIIENWYGDLSRGFPAFSNLREDEKRIIIGIATESEAFWERDPDEVMKEIHERLNMQVTEPGISLPIEPEQGPGPHYDIIDGKLGIVASPPHSDEVNPQTKLFERLRRDIDRLVSAAHKIDNSHPNLAFSIREYAALLDTSLEVLDVTGVWVVGGSLAGFAQSFREQNRNRTLAEPLEPEVDGLLQSVVRQHGAFIMGFEEGRDLVDRADQFALDPDQLLGLEESGNLLIAELASNADLVSDDARAVHKSVSDVLHDAGWTIARNCYTGFLTIRNAVRIIIKVALGNDPNAFALFGGVSAISTIYGDPNVEFLRAAIPFLQANTQNLLAFFQHSPEMHSYIKWALHIVRNEVK</sequence>
<dbReference type="RefSeq" id="WP_156590812.1">
    <property type="nucleotide sequence ID" value="NZ_WPHU01000003.1"/>
</dbReference>
<dbReference type="AlphaFoldDB" id="A0A7K1RDH6"/>
<organism evidence="1 2">
    <name type="scientific">Agrobacterium vitis</name>
    <name type="common">Rhizobium vitis</name>
    <dbReference type="NCBI Taxonomy" id="373"/>
    <lineage>
        <taxon>Bacteria</taxon>
        <taxon>Pseudomonadati</taxon>
        <taxon>Pseudomonadota</taxon>
        <taxon>Alphaproteobacteria</taxon>
        <taxon>Hyphomicrobiales</taxon>
        <taxon>Rhizobiaceae</taxon>
        <taxon>Rhizobium/Agrobacterium group</taxon>
        <taxon>Agrobacterium</taxon>
    </lineage>
</organism>
<comment type="caution">
    <text evidence="1">The sequence shown here is derived from an EMBL/GenBank/DDBJ whole genome shotgun (WGS) entry which is preliminary data.</text>
</comment>
<evidence type="ECO:0000313" key="1">
    <source>
        <dbReference type="EMBL" id="MVA56050.1"/>
    </source>
</evidence>
<gene>
    <name evidence="1" type="ORF">GOZ88_07985</name>
</gene>
<protein>
    <submittedName>
        <fullName evidence="1">Uncharacterized protein</fullName>
    </submittedName>
</protein>
<reference evidence="1 2" key="1">
    <citation type="submission" date="2019-12" db="EMBL/GenBank/DDBJ databases">
        <title>Whole-genome sequencing of Allorhizobium vitis.</title>
        <authorList>
            <person name="Gan H.M."/>
            <person name="Szegedi E."/>
            <person name="Burr T."/>
            <person name="Savka M.A."/>
        </authorList>
    </citation>
    <scope>NUCLEOTIDE SEQUENCE [LARGE SCALE GENOMIC DNA]</scope>
    <source>
        <strain evidence="1 2">CG415</strain>
    </source>
</reference>
<name>A0A7K1RDH6_AGRVI</name>